<keyword evidence="2" id="KW-1185">Reference proteome</keyword>
<dbReference type="EMBL" id="JAFBDZ010000002">
    <property type="protein sequence ID" value="MBM7585872.1"/>
    <property type="molecule type" value="Genomic_DNA"/>
</dbReference>
<comment type="caution">
    <text evidence="1">The sequence shown here is derived from an EMBL/GenBank/DDBJ whole genome shotgun (WGS) entry which is preliminary data.</text>
</comment>
<dbReference type="InterPro" id="IPR045527">
    <property type="entry name" value="DUF6470"/>
</dbReference>
<name>A0ABS2NDC4_9BACI</name>
<protein>
    <submittedName>
        <fullName evidence="1">Uncharacterized protein</fullName>
    </submittedName>
</protein>
<organism evidence="1 2">
    <name type="scientific">Rossellomorea pakistanensis</name>
    <dbReference type="NCBI Taxonomy" id="992288"/>
    <lineage>
        <taxon>Bacteria</taxon>
        <taxon>Bacillati</taxon>
        <taxon>Bacillota</taxon>
        <taxon>Bacilli</taxon>
        <taxon>Bacillales</taxon>
        <taxon>Bacillaceae</taxon>
        <taxon>Rossellomorea</taxon>
    </lineage>
</organism>
<accession>A0ABS2NDC4</accession>
<gene>
    <name evidence="1" type="ORF">JOC86_002414</name>
</gene>
<sequence>MNFPQIRLQSTPAKIEIQTKPGRMEIEQPPAKLDLQQPKGKLDIEHIPSKLTIDQTEAWADMDLKHISRRIAEFAKQGYEDWLSGLARVSQDGDELMKIENGGNPLAEQAKRNSENPSYDFNIGWIPSAGSVKINYDPGDVNIHFEPHRVINNTKPQKPIIEHVPAKVNIKLKQYSDMKIEFENLKHVGVGYEQEI</sequence>
<evidence type="ECO:0000313" key="2">
    <source>
        <dbReference type="Proteomes" id="UP001646157"/>
    </source>
</evidence>
<dbReference type="Pfam" id="PF20074">
    <property type="entry name" value="DUF6470"/>
    <property type="match status" value="1"/>
</dbReference>
<reference evidence="1 2" key="1">
    <citation type="submission" date="2021-01" db="EMBL/GenBank/DDBJ databases">
        <title>Genomic Encyclopedia of Type Strains, Phase IV (KMG-IV): sequencing the most valuable type-strain genomes for metagenomic binning, comparative biology and taxonomic classification.</title>
        <authorList>
            <person name="Goeker M."/>
        </authorList>
    </citation>
    <scope>NUCLEOTIDE SEQUENCE [LARGE SCALE GENOMIC DNA]</scope>
    <source>
        <strain evidence="1 2">DSM 24834</strain>
    </source>
</reference>
<proteinExistence type="predicted"/>
<evidence type="ECO:0000313" key="1">
    <source>
        <dbReference type="EMBL" id="MBM7585872.1"/>
    </source>
</evidence>
<dbReference type="Proteomes" id="UP001646157">
    <property type="component" value="Unassembled WGS sequence"/>
</dbReference>